<dbReference type="Pfam" id="PF11836">
    <property type="entry name" value="Phage_TAC_11"/>
    <property type="match status" value="1"/>
</dbReference>
<organism evidence="2">
    <name type="scientific">marine sediment metagenome</name>
    <dbReference type="NCBI Taxonomy" id="412755"/>
    <lineage>
        <taxon>unclassified sequences</taxon>
        <taxon>metagenomes</taxon>
        <taxon>ecological metagenomes</taxon>
    </lineage>
</organism>
<comment type="caution">
    <text evidence="2">The sequence shown here is derived from an EMBL/GenBank/DDBJ whole genome shotgun (WGS) entry which is preliminary data.</text>
</comment>
<name>A0A0F9SL49_9ZZZZ</name>
<evidence type="ECO:0000313" key="2">
    <source>
        <dbReference type="EMBL" id="KKN69710.1"/>
    </source>
</evidence>
<reference evidence="2" key="1">
    <citation type="journal article" date="2015" name="Nature">
        <title>Complex archaea that bridge the gap between prokaryotes and eukaryotes.</title>
        <authorList>
            <person name="Spang A."/>
            <person name="Saw J.H."/>
            <person name="Jorgensen S.L."/>
            <person name="Zaremba-Niedzwiedzka K."/>
            <person name="Martijn J."/>
            <person name="Lind A.E."/>
            <person name="van Eijk R."/>
            <person name="Schleper C."/>
            <person name="Guy L."/>
            <person name="Ettema T.J."/>
        </authorList>
    </citation>
    <scope>NUCLEOTIDE SEQUENCE</scope>
</reference>
<evidence type="ECO:0000256" key="1">
    <source>
        <dbReference type="SAM" id="MobiDB-lite"/>
    </source>
</evidence>
<accession>A0A0F9SL49</accession>
<dbReference type="EMBL" id="LAZR01000420">
    <property type="protein sequence ID" value="KKN69710.1"/>
    <property type="molecule type" value="Genomic_DNA"/>
</dbReference>
<gene>
    <name evidence="2" type="ORF">LCGC14_0438100</name>
</gene>
<dbReference type="InterPro" id="IPR021791">
    <property type="entry name" value="Phage_TAC_11"/>
</dbReference>
<sequence length="142" mass="15068">MPITADAPAGGTLEQLGGEGRPLVLRNGEIERFERQHGLGIFAMLDQLLGRGEPQARHCRDLLALGLVGGGLNDKSADKLIDDLPPSENHRIRSMAQDLLLAAFIPPDAGKKKADDLVGSSAPSVRTSTKRKLKSKAPSAQA</sequence>
<protein>
    <submittedName>
        <fullName evidence="2">Uncharacterized protein</fullName>
    </submittedName>
</protein>
<dbReference type="AlphaFoldDB" id="A0A0F9SL49"/>
<proteinExistence type="predicted"/>
<feature type="region of interest" description="Disordered" evidence="1">
    <location>
        <begin position="110"/>
        <end position="142"/>
    </location>
</feature>